<keyword evidence="1" id="KW-0732">Signal</keyword>
<dbReference type="AlphaFoldDB" id="A0AAW9REE6"/>
<evidence type="ECO:0000313" key="4">
    <source>
        <dbReference type="Proteomes" id="UP001359886"/>
    </source>
</evidence>
<reference evidence="3 4" key="1">
    <citation type="submission" date="2024-02" db="EMBL/GenBank/DDBJ databases">
        <title>A novel Wenzhouxiangellaceae bacterium, isolated from coastal sediments.</title>
        <authorList>
            <person name="Du Z.-J."/>
            <person name="Ye Y.-Q."/>
            <person name="Zhang X.-Y."/>
        </authorList>
    </citation>
    <scope>NUCLEOTIDE SEQUENCE [LARGE SCALE GENOMIC DNA]</scope>
    <source>
        <strain evidence="3 4">CH-27</strain>
    </source>
</reference>
<dbReference type="RefSeq" id="WP_354693489.1">
    <property type="nucleotide sequence ID" value="NZ_JAZHOG010000001.1"/>
</dbReference>
<name>A0AAW9REE6_9GAMM</name>
<keyword evidence="4" id="KW-1185">Reference proteome</keyword>
<dbReference type="SUPFAM" id="SSF51338">
    <property type="entry name" value="Composite domain of metallo-dependent hydrolases"/>
    <property type="match status" value="1"/>
</dbReference>
<evidence type="ECO:0000313" key="3">
    <source>
        <dbReference type="EMBL" id="MEJ8566166.1"/>
    </source>
</evidence>
<feature type="signal peptide" evidence="1">
    <location>
        <begin position="1"/>
        <end position="27"/>
    </location>
</feature>
<evidence type="ECO:0000259" key="2">
    <source>
        <dbReference type="Pfam" id="PF01979"/>
    </source>
</evidence>
<organism evidence="3 4">
    <name type="scientific">Elongatibacter sediminis</name>
    <dbReference type="NCBI Taxonomy" id="3119006"/>
    <lineage>
        <taxon>Bacteria</taxon>
        <taxon>Pseudomonadati</taxon>
        <taxon>Pseudomonadota</taxon>
        <taxon>Gammaproteobacteria</taxon>
        <taxon>Chromatiales</taxon>
        <taxon>Wenzhouxiangellaceae</taxon>
        <taxon>Elongatibacter</taxon>
    </lineage>
</organism>
<dbReference type="GO" id="GO:0016810">
    <property type="term" value="F:hydrolase activity, acting on carbon-nitrogen (but not peptide) bonds"/>
    <property type="evidence" value="ECO:0007669"/>
    <property type="project" value="InterPro"/>
</dbReference>
<dbReference type="Gene3D" id="1.20.58.520">
    <property type="entry name" value="Amidohydrolase"/>
    <property type="match status" value="1"/>
</dbReference>
<gene>
    <name evidence="3" type="ORF">V3330_00905</name>
</gene>
<dbReference type="InterPro" id="IPR032466">
    <property type="entry name" value="Metal_Hydrolase"/>
</dbReference>
<proteinExistence type="predicted"/>
<evidence type="ECO:0000256" key="1">
    <source>
        <dbReference type="SAM" id="SignalP"/>
    </source>
</evidence>
<dbReference type="InterPro" id="IPR006680">
    <property type="entry name" value="Amidohydro-rel"/>
</dbReference>
<dbReference type="PANTHER" id="PTHR43135">
    <property type="entry name" value="ALPHA-D-RIBOSE 1-METHYLPHOSPHONATE 5-TRIPHOSPHATE DIPHOSPHATASE"/>
    <property type="match status" value="1"/>
</dbReference>
<feature type="domain" description="Amidohydrolase-related" evidence="2">
    <location>
        <begin position="96"/>
        <end position="461"/>
    </location>
</feature>
<dbReference type="PANTHER" id="PTHR43135:SF3">
    <property type="entry name" value="ALPHA-D-RIBOSE 1-METHYLPHOSPHONATE 5-TRIPHOSPHATE DIPHOSPHATASE"/>
    <property type="match status" value="1"/>
</dbReference>
<dbReference type="Gene3D" id="2.30.40.10">
    <property type="entry name" value="Urease, subunit C, domain 1"/>
    <property type="match status" value="1"/>
</dbReference>
<comment type="caution">
    <text evidence="3">The sequence shown here is derived from an EMBL/GenBank/DDBJ whole genome shotgun (WGS) entry which is preliminary data.</text>
</comment>
<dbReference type="InterPro" id="IPR051781">
    <property type="entry name" value="Metallo-dep_Hydrolase"/>
</dbReference>
<dbReference type="Gene3D" id="3.30.110.90">
    <property type="entry name" value="Amidohydrolase"/>
    <property type="match status" value="1"/>
</dbReference>
<dbReference type="InterPro" id="IPR011059">
    <property type="entry name" value="Metal-dep_hydrolase_composite"/>
</dbReference>
<dbReference type="Gene3D" id="3.40.50.10910">
    <property type="entry name" value="Amidohydrolase"/>
    <property type="match status" value="1"/>
</dbReference>
<dbReference type="SUPFAM" id="SSF51556">
    <property type="entry name" value="Metallo-dependent hydrolases"/>
    <property type="match status" value="1"/>
</dbReference>
<dbReference type="Pfam" id="PF01979">
    <property type="entry name" value="Amidohydro_1"/>
    <property type="match status" value="1"/>
</dbReference>
<feature type="chain" id="PRO_5043544365" evidence="1">
    <location>
        <begin position="28"/>
        <end position="486"/>
    </location>
</feature>
<dbReference type="EMBL" id="JAZHOG010000001">
    <property type="protein sequence ID" value="MEJ8566166.1"/>
    <property type="molecule type" value="Genomic_DNA"/>
</dbReference>
<sequence>MMMHVWIRRCLQLAVVLSWALSGVGWCGGNEDANAPVPDESRAWLIMGATLIDGTGRPAVEDSVIYIVNGRIRYAGPRAMMGPLPEAKVVDAAGKFVVPGIVDAHAHIDSLGGVPLQPDQQEIVRDYTPLAFLYHGVTTVLNMSAHDLDRVLEMREQARREPASLLPRIYTGAVGFTAANGWGSRHGGGLTVDSDVDDSLTRYRSLDVDLVKIIDEDGLGKAGVFPRIPAQHAVEIVSASKAAGLPVFIHATDEREYLSSIALGPRVIAHGLVTPQEPGSPIVRGLREKGIFVVPTIVLFESFYRVVDNPELLNDPQLRASVPDFVLDALRDPANIARVFARMDEVLEIDALDWGRAAVPDLEANVKRFVDAGIPIAVGTDGGGAVVHSFQGYNVPREMELLAQCCLDPLQTIVAASGNAARIMGAEEEFGTLTEGRSADLLVLNANPLADMRAIRDFDYLMLRGHLIRRQYLSYAAFVARRGAGH</sequence>
<accession>A0AAW9REE6</accession>
<dbReference type="Proteomes" id="UP001359886">
    <property type="component" value="Unassembled WGS sequence"/>
</dbReference>
<protein>
    <submittedName>
        <fullName evidence="3">Amidohydrolase family protein</fullName>
    </submittedName>
</protein>